<evidence type="ECO:0000259" key="6">
    <source>
        <dbReference type="Pfam" id="PF05193"/>
    </source>
</evidence>
<dbReference type="InterPro" id="IPR050361">
    <property type="entry name" value="MPP/UQCRC_Complex"/>
</dbReference>
<name>A0ABW7N8F9_9BACT</name>
<proteinExistence type="inferred from homology"/>
<feature type="domain" description="Peptidase M16 C-terminal" evidence="6">
    <location>
        <begin position="706"/>
        <end position="846"/>
    </location>
</feature>
<dbReference type="InterPro" id="IPR007863">
    <property type="entry name" value="Peptidase_M16_C"/>
</dbReference>
<dbReference type="InterPro" id="IPR011249">
    <property type="entry name" value="Metalloenz_LuxS/M16"/>
</dbReference>
<dbReference type="InterPro" id="IPR011765">
    <property type="entry name" value="Pept_M16_N"/>
</dbReference>
<gene>
    <name evidence="7" type="ORF">ACHKAR_09365</name>
</gene>
<feature type="domain" description="Peptidase M16 N-terminal" evidence="5">
    <location>
        <begin position="37"/>
        <end position="85"/>
    </location>
</feature>
<keyword evidence="4" id="KW-0732">Signal</keyword>
<evidence type="ECO:0000259" key="5">
    <source>
        <dbReference type="Pfam" id="PF00675"/>
    </source>
</evidence>
<dbReference type="PROSITE" id="PS00143">
    <property type="entry name" value="INSULINASE"/>
    <property type="match status" value="1"/>
</dbReference>
<dbReference type="Pfam" id="PF05193">
    <property type="entry name" value="Peptidase_M16_C"/>
    <property type="match status" value="2"/>
</dbReference>
<dbReference type="PANTHER" id="PTHR11851:SF49">
    <property type="entry name" value="MITOCHONDRIAL-PROCESSING PEPTIDASE SUBUNIT ALPHA"/>
    <property type="match status" value="1"/>
</dbReference>
<dbReference type="Gene3D" id="3.30.830.10">
    <property type="entry name" value="Metalloenzyme, LuxS/M16 peptidase-like"/>
    <property type="match status" value="4"/>
</dbReference>
<evidence type="ECO:0000256" key="3">
    <source>
        <dbReference type="RuleBase" id="RU004447"/>
    </source>
</evidence>
<evidence type="ECO:0000256" key="4">
    <source>
        <dbReference type="SAM" id="SignalP"/>
    </source>
</evidence>
<evidence type="ECO:0000256" key="2">
    <source>
        <dbReference type="ARBA" id="ARBA00007261"/>
    </source>
</evidence>
<evidence type="ECO:0000313" key="7">
    <source>
        <dbReference type="EMBL" id="MFH6983647.1"/>
    </source>
</evidence>
<protein>
    <submittedName>
        <fullName evidence="7">M16 family metallopeptidase</fullName>
    </submittedName>
</protein>
<keyword evidence="8" id="KW-1185">Reference proteome</keyword>
<dbReference type="SUPFAM" id="SSF63411">
    <property type="entry name" value="LuxS/MPP-like metallohydrolase"/>
    <property type="match status" value="4"/>
</dbReference>
<dbReference type="InterPro" id="IPR001431">
    <property type="entry name" value="Pept_M16_Zn_BS"/>
</dbReference>
<dbReference type="PANTHER" id="PTHR11851">
    <property type="entry name" value="METALLOPROTEASE"/>
    <property type="match status" value="1"/>
</dbReference>
<feature type="chain" id="PRO_5046088320" evidence="4">
    <location>
        <begin position="19"/>
        <end position="953"/>
    </location>
</feature>
<evidence type="ECO:0000256" key="1">
    <source>
        <dbReference type="ARBA" id="ARBA00001947"/>
    </source>
</evidence>
<dbReference type="RefSeq" id="WP_395417194.1">
    <property type="nucleotide sequence ID" value="NZ_JBIPKE010000015.1"/>
</dbReference>
<dbReference type="Pfam" id="PF00675">
    <property type="entry name" value="Peptidase_M16"/>
    <property type="match status" value="1"/>
</dbReference>
<evidence type="ECO:0000313" key="8">
    <source>
        <dbReference type="Proteomes" id="UP001610063"/>
    </source>
</evidence>
<organism evidence="7 8">
    <name type="scientific">Marinoscillum luteum</name>
    <dbReference type="NCBI Taxonomy" id="861051"/>
    <lineage>
        <taxon>Bacteria</taxon>
        <taxon>Pseudomonadati</taxon>
        <taxon>Bacteroidota</taxon>
        <taxon>Cytophagia</taxon>
        <taxon>Cytophagales</taxon>
        <taxon>Reichenbachiellaceae</taxon>
        <taxon>Marinoscillum</taxon>
    </lineage>
</organism>
<feature type="domain" description="Peptidase M16 C-terminal" evidence="6">
    <location>
        <begin position="240"/>
        <end position="413"/>
    </location>
</feature>
<dbReference type="Proteomes" id="UP001610063">
    <property type="component" value="Unassembled WGS sequence"/>
</dbReference>
<dbReference type="EMBL" id="JBIPKE010000015">
    <property type="protein sequence ID" value="MFH6983647.1"/>
    <property type="molecule type" value="Genomic_DNA"/>
</dbReference>
<sequence length="953" mass="109193">MRTLLFFLFISLSFLVNAQFNNTLKVEQFTLKNGLKVYLNQDTTASNVFGGVLVRAGSIHESPDATGMSHYLEHMLFKGTQNLGTTDFESENVHYQKIINMYEQLETVTGGKRKKIQDQINAESIAAAKYGLPNEFSALMKSLGSTQVGAFADYDVTFYYSYFPARNMQHWIDINAERFINPVFRTFQSELEVVYEEKNRWDDDYENALYTTSQEILYPNYTYGLWPTIGKTEHLKNPSLTKMHEFFNRHYVADNMALFLVGNFDTAIAKQSIESSFSKLPSADYEPIEFPDYQPMSGERRKEISVTPFPMISILFPIKRIHHKDRPALDVVIYLLSNEQKTGILDQLEVDNKVQQLNIEIDEHALSSSLNIHAVPNPKSSLDETKSLILDEITKLKDLDFLNARLNGAKQNLIKDFWLELEDLEARALLIATCDFLNLSWEEALKYPNEIENITADNVLATIDQYFSKNYGFLISKKGQPKKDNLTKPSLKPIPTLQASSSDYGRNLLDKLSKEISEPLTIDFNLADTFSIGSNKGIAIRNAINDLFSLEIRLQTGWQTNPALQQTTDLLSRIATKQRSREELKSAFESLGCSFMVSLERDEVIITLDGLEANLQACLKLVNELLVEPKVTPGSIESVYTTEKIKREEEKSSPFVLGYALIRYAVFDDQTRFRRRTPIETIRLTEPEVYEQRISELLQNTIRINYFGSKSKDELRTLLQKELQITPGQTPATSNQSSIREISQNKIFLINDSKIRQSQVYFYLKGDSIDRNQYPYIEAFNTYFGESLTGVVYQEIREYRSLAYSIFGRYIRPNGADEQGYLVAGFGCQSDKTDETIEVMIDLLKEFPHRDGRIETLRSIKMEEIVTNYPAPRQLGAKILAYQNMGYTNDPNEHAFHVYKDLKMTDLAKFYNSQFKDQPFVITIYGNKSDLDIQKLASIGQLVELELSDILTD</sequence>
<feature type="signal peptide" evidence="4">
    <location>
        <begin position="1"/>
        <end position="18"/>
    </location>
</feature>
<comment type="cofactor">
    <cofactor evidence="1">
        <name>Zn(2+)</name>
        <dbReference type="ChEBI" id="CHEBI:29105"/>
    </cofactor>
</comment>
<reference evidence="7 8" key="1">
    <citation type="journal article" date="2013" name="Int. J. Syst. Evol. Microbiol.">
        <title>Marinoscillum luteum sp. nov., isolated from marine sediment.</title>
        <authorList>
            <person name="Cha I.T."/>
            <person name="Park S.J."/>
            <person name="Kim S.J."/>
            <person name="Kim J.G."/>
            <person name="Jung M.Y."/>
            <person name="Shin K.S."/>
            <person name="Kwon K.K."/>
            <person name="Yang S.H."/>
            <person name="Seo Y.S."/>
            <person name="Rhee S.K."/>
        </authorList>
    </citation>
    <scope>NUCLEOTIDE SEQUENCE [LARGE SCALE GENOMIC DNA]</scope>
    <source>
        <strain evidence="7 8">KCTC 23939</strain>
    </source>
</reference>
<comment type="similarity">
    <text evidence="2 3">Belongs to the peptidase M16 family.</text>
</comment>
<comment type="caution">
    <text evidence="7">The sequence shown here is derived from an EMBL/GenBank/DDBJ whole genome shotgun (WGS) entry which is preliminary data.</text>
</comment>
<accession>A0ABW7N8F9</accession>